<dbReference type="Proteomes" id="UP001275867">
    <property type="component" value="Unassembled WGS sequence"/>
</dbReference>
<keyword evidence="6" id="KW-1185">Reference proteome</keyword>
<dbReference type="RefSeq" id="WP_068806756.1">
    <property type="nucleotide sequence ID" value="NZ_LXND01000051.1"/>
</dbReference>
<dbReference type="Pfam" id="PF06458">
    <property type="entry name" value="MucBP"/>
    <property type="match status" value="1"/>
</dbReference>
<feature type="domain" description="MucBP" evidence="3">
    <location>
        <begin position="72"/>
        <end position="135"/>
    </location>
</feature>
<evidence type="ECO:0000259" key="3">
    <source>
        <dbReference type="Pfam" id="PF06458"/>
    </source>
</evidence>
<evidence type="ECO:0000313" key="7">
    <source>
        <dbReference type="Proteomes" id="UP001275867"/>
    </source>
</evidence>
<gene>
    <name evidence="5" type="ORF">A7K95_07435</name>
    <name evidence="4" type="ORF">GA842_02960</name>
</gene>
<organism evidence="4 7">
    <name type="scientific">Pediococcus parvulus</name>
    <dbReference type="NCBI Taxonomy" id="54062"/>
    <lineage>
        <taxon>Bacteria</taxon>
        <taxon>Bacillati</taxon>
        <taxon>Bacillota</taxon>
        <taxon>Bacilli</taxon>
        <taxon>Lactobacillales</taxon>
        <taxon>Lactobacillaceae</taxon>
        <taxon>Pediococcus</taxon>
    </lineage>
</organism>
<dbReference type="EMBL" id="WERX01000007">
    <property type="protein sequence ID" value="MDV7693857.1"/>
    <property type="molecule type" value="Genomic_DNA"/>
</dbReference>
<reference evidence="5 6" key="1">
    <citation type="submission" date="2016-05" db="EMBL/GenBank/DDBJ databases">
        <title>Draft genome sequence of Pediococcus parvulus 2.6, a probiotic beta-glucan producer strain.</title>
        <authorList>
            <person name="Mohedano M.L."/>
            <person name="Perez-Ramos A."/>
            <person name="Duenas M.T."/>
            <person name="Lamontanara A."/>
            <person name="Orru L."/>
            <person name="Spano G."/>
            <person name="Capozzi V."/>
            <person name="Lopez P."/>
        </authorList>
    </citation>
    <scope>NUCLEOTIDE SEQUENCE [LARGE SCALE GENOMIC DNA]</scope>
    <source>
        <strain evidence="5 6">2.6</strain>
    </source>
</reference>
<protein>
    <recommendedName>
        <fullName evidence="3">MucBP domain-containing protein</fullName>
    </recommendedName>
</protein>
<sequence>MFKRGQVLKIWIIEIAILSFFMISIPVHAQVNTGSSASTSSLKNSSSSNASSIAKQSSSATPTMDKAVSNAKITVKYVNQNNKEIATQKVLTGKVGAKYNVTGLQKTIKGYQLKTKRNVTGKYAAENAPVVFKYQGVKIRLSIRDIDNLGNNLNTGKNRNRSITGYYGNIYKIKTLKSGKETFISSSSVLTGLYPLKNQTITLRYTKTMNDIVIGSDKSITVSGIILGNLVNVIQTYPNGEKVAVIVGNDGVYRVGTTKNKYVISGFKQLKTVKRGRTVETISAKRTRTKITILPSGYVLIQRIGNGKNYQTDGSMTSPSGHVTSIMTTVKNGMKSEVSEEFGTSPTQVVQTWPNGDILTTLMINKHKLQVTLQNKAKKVLSTKVVTKSFGHGQIFKLGQNQYLVYRVSAQKTITTSLINGNQYKRQSFTTHGVAKVSQQNCFEFNR</sequence>
<dbReference type="EMBL" id="LXND01000051">
    <property type="protein sequence ID" value="OAD63987.1"/>
    <property type="molecule type" value="Genomic_DNA"/>
</dbReference>
<evidence type="ECO:0000313" key="6">
    <source>
        <dbReference type="Proteomes" id="UP000077280"/>
    </source>
</evidence>
<evidence type="ECO:0000256" key="2">
    <source>
        <dbReference type="SAM" id="MobiDB-lite"/>
    </source>
</evidence>
<keyword evidence="1" id="KW-0677">Repeat</keyword>
<feature type="region of interest" description="Disordered" evidence="2">
    <location>
        <begin position="36"/>
        <end position="61"/>
    </location>
</feature>
<evidence type="ECO:0000313" key="5">
    <source>
        <dbReference type="EMBL" id="OAD63987.1"/>
    </source>
</evidence>
<dbReference type="InterPro" id="IPR009459">
    <property type="entry name" value="MucBP_dom"/>
</dbReference>
<accession>A0AAP5TAU8</accession>
<reference evidence="4" key="2">
    <citation type="submission" date="2019-10" db="EMBL/GenBank/DDBJ databases">
        <title>Malate fermentation in French cider.</title>
        <authorList>
            <person name="Cousin F.J."/>
            <person name="Medina Fernandez S."/>
            <person name="Misery B."/>
            <person name="Laplace J.-M."/>
            <person name="Cretenet M."/>
        </authorList>
    </citation>
    <scope>NUCLEOTIDE SEQUENCE</scope>
    <source>
        <strain evidence="4">UCMA15901</strain>
    </source>
</reference>
<proteinExistence type="predicted"/>
<dbReference type="Proteomes" id="UP000077280">
    <property type="component" value="Unassembled WGS sequence"/>
</dbReference>
<name>A0AAP5TAU8_9LACO</name>
<evidence type="ECO:0000256" key="1">
    <source>
        <dbReference type="ARBA" id="ARBA00022737"/>
    </source>
</evidence>
<dbReference type="Gene3D" id="3.10.20.320">
    <property type="entry name" value="Putative peptidoglycan bound protein (lpxtg motif)"/>
    <property type="match status" value="1"/>
</dbReference>
<comment type="caution">
    <text evidence="4">The sequence shown here is derived from an EMBL/GenBank/DDBJ whole genome shotgun (WGS) entry which is preliminary data.</text>
</comment>
<evidence type="ECO:0000313" key="4">
    <source>
        <dbReference type="EMBL" id="MDV7693857.1"/>
    </source>
</evidence>
<dbReference type="AlphaFoldDB" id="A0AAP5TAU8"/>